<evidence type="ECO:0000313" key="3">
    <source>
        <dbReference type="EMBL" id="NYT85025.1"/>
    </source>
</evidence>
<dbReference type="Gene3D" id="3.30.420.10">
    <property type="entry name" value="Ribonuclease H-like superfamily/Ribonuclease H"/>
    <property type="match status" value="1"/>
</dbReference>
<comment type="caution">
    <text evidence="3">The sequence shown here is derived from an EMBL/GenBank/DDBJ whole genome shotgun (WGS) entry which is preliminary data.</text>
</comment>
<dbReference type="InterPro" id="IPR012337">
    <property type="entry name" value="RNaseH-like_sf"/>
</dbReference>
<dbReference type="GO" id="GO:0015074">
    <property type="term" value="P:DNA integration"/>
    <property type="evidence" value="ECO:0007669"/>
    <property type="project" value="InterPro"/>
</dbReference>
<evidence type="ECO:0000256" key="1">
    <source>
        <dbReference type="SAM" id="MobiDB-lite"/>
    </source>
</evidence>
<organism evidence="3 4">
    <name type="scientific">Pollutimonas harenae</name>
    <dbReference type="NCBI Taxonomy" id="657015"/>
    <lineage>
        <taxon>Bacteria</taxon>
        <taxon>Pseudomonadati</taxon>
        <taxon>Pseudomonadota</taxon>
        <taxon>Betaproteobacteria</taxon>
        <taxon>Burkholderiales</taxon>
        <taxon>Alcaligenaceae</taxon>
        <taxon>Pollutimonas</taxon>
    </lineage>
</organism>
<reference evidence="3 4" key="1">
    <citation type="submission" date="2020-07" db="EMBL/GenBank/DDBJ databases">
        <title>Taxonomic revisions and descriptions of new bacterial species based on genomic comparisons in the high-G+C-content subgroup of the family Alcaligenaceae.</title>
        <authorList>
            <person name="Szabo A."/>
            <person name="Felfoldi T."/>
        </authorList>
    </citation>
    <scope>NUCLEOTIDE SEQUENCE [LARGE SCALE GENOMIC DNA]</scope>
    <source>
        <strain evidence="3 4">DSM 25667</strain>
    </source>
</reference>
<feature type="region of interest" description="Disordered" evidence="1">
    <location>
        <begin position="854"/>
        <end position="907"/>
    </location>
</feature>
<evidence type="ECO:0000259" key="2">
    <source>
        <dbReference type="PROSITE" id="PS50994"/>
    </source>
</evidence>
<dbReference type="EMBL" id="JACCEV010000001">
    <property type="protein sequence ID" value="NYT85025.1"/>
    <property type="molecule type" value="Genomic_DNA"/>
</dbReference>
<dbReference type="InterPro" id="IPR001584">
    <property type="entry name" value="Integrase_cat-core"/>
</dbReference>
<protein>
    <submittedName>
        <fullName evidence="3">DDE-type integrase/transposase/recombinase</fullName>
    </submittedName>
</protein>
<dbReference type="Pfam" id="PF09299">
    <property type="entry name" value="Mu-transpos_C"/>
    <property type="match status" value="1"/>
</dbReference>
<dbReference type="InterPro" id="IPR015378">
    <property type="entry name" value="Transposase-like_Mu_C"/>
</dbReference>
<dbReference type="Pfam" id="PF08722">
    <property type="entry name" value="Tn7_TnsA-like_N"/>
    <property type="match status" value="1"/>
</dbReference>
<gene>
    <name evidence="3" type="ORF">H0A62_05355</name>
</gene>
<dbReference type="RefSeq" id="WP_130037527.1">
    <property type="nucleotide sequence ID" value="NZ_JACCEV010000001.1"/>
</dbReference>
<feature type="domain" description="Integrase catalytic" evidence="2">
    <location>
        <begin position="491"/>
        <end position="689"/>
    </location>
</feature>
<proteinExistence type="predicted"/>
<sequence>MLGKEQLSSLFDQLGTPSKGQALVREARIKAPVRDVQSRGSNVITIFASRKMGCEIRTESRHIEFPAAIDHEFDPTVLEFYPQPCKLHLELVEDATGEIHRIHHTPDFLVIRRSGITLEEWKSDEKLTKLAQRYPYRYQRDSDGNWFSPQIEQQLADLGIAYRICTDRSIPRIRVENLLHLADYYHPAAQPCAPEELDRLHSALKSEGMLFLADLTNPPHSFDADFLFKAIADGLVATDLDNEPLGDQRRCRLYRDHTFKEFARSLIEQEDVLSVGNFMLTLEHGTQIQYQDRLLEVVLADDKNVVFRDQHGENIQLSRKWLLTAHEDKQITVVQSAGGAANLDLARYSDEDLAMALKRQAILLADDSPVSARTLRDWRARVNAAAANGAPQVMALVPHTAARGNRSARLSNEQESLLAQLITQHWKTTTAINFRTLYKQICVAFDEADLKAPSYPTVINRVKAQQTTGDVRIRHGKRMAYQQDEFINVLYADTPTHGSRAFQYVHIDHTQLDIELVSHRTGKPLGRPWLSLAIDAFSRRVVGFYLTFDKPAYHSVLMLMRDIVRRFQRLPEMIVVDNGRDLISEAFQSFLRVMGVHLRMRPAGQPRAGAIMERLFGTVHSQYIHNLAGNTKATKNVRMTTGKHLPVNFAQWTLEAMYHGLNYWATEHYDTEQHKTLGCSPREMFERSLVQSGLRAHRQVIWNEDFLIATCPPVDRGATRKVNDQRGVKVHDFYYWHPVFRDSKVANKNLQVRYDPWDASTAYVRVKAEWVAAKCRSLVGLGQLTTYERQALAEEYIHSGGKPLNASDTPQRMREFLQTHTPTGALAIALDRQQESKSLYMTLKMGAITSATSTTGQLHSAHPLSEDANDSGAEGILTDMPYPEPQPSCEKHAKPVATQDLPNFDTF</sequence>
<dbReference type="InterPro" id="IPR014833">
    <property type="entry name" value="TnsA_N"/>
</dbReference>
<dbReference type="Pfam" id="PF00665">
    <property type="entry name" value="rve"/>
    <property type="match status" value="1"/>
</dbReference>
<dbReference type="PROSITE" id="PS50994">
    <property type="entry name" value="INTEGRASE"/>
    <property type="match status" value="1"/>
</dbReference>
<evidence type="ECO:0000313" key="4">
    <source>
        <dbReference type="Proteomes" id="UP000554144"/>
    </source>
</evidence>
<dbReference type="GO" id="GO:0003676">
    <property type="term" value="F:nucleic acid binding"/>
    <property type="evidence" value="ECO:0007669"/>
    <property type="project" value="InterPro"/>
</dbReference>
<accession>A0A853H1B4</accession>
<dbReference type="Proteomes" id="UP000554144">
    <property type="component" value="Unassembled WGS sequence"/>
</dbReference>
<dbReference type="OrthoDB" id="5439087at2"/>
<name>A0A853H1B4_9BURK</name>
<keyword evidence="4" id="KW-1185">Reference proteome</keyword>
<dbReference type="InterPro" id="IPR036397">
    <property type="entry name" value="RNaseH_sf"/>
</dbReference>
<dbReference type="AlphaFoldDB" id="A0A853H1B4"/>
<dbReference type="SUPFAM" id="SSF53098">
    <property type="entry name" value="Ribonuclease H-like"/>
    <property type="match status" value="1"/>
</dbReference>